<comment type="caution">
    <text evidence="2">The sequence shown here is derived from an EMBL/GenBank/DDBJ whole genome shotgun (WGS) entry which is preliminary data.</text>
</comment>
<feature type="region of interest" description="Disordered" evidence="1">
    <location>
        <begin position="52"/>
        <end position="82"/>
    </location>
</feature>
<organism evidence="2 3">
    <name type="scientific">Prorocentrum cordatum</name>
    <dbReference type="NCBI Taxonomy" id="2364126"/>
    <lineage>
        <taxon>Eukaryota</taxon>
        <taxon>Sar</taxon>
        <taxon>Alveolata</taxon>
        <taxon>Dinophyceae</taxon>
        <taxon>Prorocentrales</taxon>
        <taxon>Prorocentraceae</taxon>
        <taxon>Prorocentrum</taxon>
    </lineage>
</organism>
<protein>
    <submittedName>
        <fullName evidence="2">Uncharacterized protein</fullName>
    </submittedName>
</protein>
<accession>A0ABN9XX22</accession>
<sequence>MTLASREELLKNFHVLQPSIGRLVASWTPAGNVLGAFGVRFWSRLGSSGGHLGDLGPATTMPQRRPREAPKRSPRGSAPAPLPLCTPRGVAPASVRWVGCLCRWEVARGGHLRPVAHVHVLPLVVKLARGILEIGPRHSQGDPPAAVAVLDNDLVGLLGLGLGVVSLRWGCEGVVAELEKGSRFGQCGRDVVLLLRVQLSSLAGGVVSVKTKKCPRFGQRGLVSLVGHGVVGLLL</sequence>
<proteinExistence type="predicted"/>
<dbReference type="EMBL" id="CAUYUJ010021157">
    <property type="protein sequence ID" value="CAK0903031.1"/>
    <property type="molecule type" value="Genomic_DNA"/>
</dbReference>
<dbReference type="Proteomes" id="UP001189429">
    <property type="component" value="Unassembled WGS sequence"/>
</dbReference>
<evidence type="ECO:0000313" key="2">
    <source>
        <dbReference type="EMBL" id="CAK0903031.1"/>
    </source>
</evidence>
<evidence type="ECO:0000313" key="3">
    <source>
        <dbReference type="Proteomes" id="UP001189429"/>
    </source>
</evidence>
<name>A0ABN9XX22_9DINO</name>
<gene>
    <name evidence="2" type="ORF">PCOR1329_LOCUS79455</name>
</gene>
<keyword evidence="3" id="KW-1185">Reference proteome</keyword>
<reference evidence="2" key="1">
    <citation type="submission" date="2023-10" db="EMBL/GenBank/DDBJ databases">
        <authorList>
            <person name="Chen Y."/>
            <person name="Shah S."/>
            <person name="Dougan E. K."/>
            <person name="Thang M."/>
            <person name="Chan C."/>
        </authorList>
    </citation>
    <scope>NUCLEOTIDE SEQUENCE [LARGE SCALE GENOMIC DNA]</scope>
</reference>
<evidence type="ECO:0000256" key="1">
    <source>
        <dbReference type="SAM" id="MobiDB-lite"/>
    </source>
</evidence>